<dbReference type="EMBL" id="CANL01000016">
    <property type="protein sequence ID" value="CCM63488.1"/>
    <property type="molecule type" value="Genomic_DNA"/>
</dbReference>
<reference evidence="2 3" key="1">
    <citation type="journal article" date="2013" name="ISME J.">
        <title>Metabolic model for the filamentous 'Candidatus Microthrix parvicella' based on genomic and metagenomic analyses.</title>
        <authorList>
            <person name="Jon McIlroy S."/>
            <person name="Kristiansen R."/>
            <person name="Albertsen M."/>
            <person name="Michael Karst S."/>
            <person name="Rossetti S."/>
            <person name="Lund Nielsen J."/>
            <person name="Tandoi V."/>
            <person name="James Seviour R."/>
            <person name="Nielsen P.H."/>
        </authorList>
    </citation>
    <scope>NUCLEOTIDE SEQUENCE [LARGE SCALE GENOMIC DNA]</scope>
    <source>
        <strain evidence="2 3">RN1</strain>
    </source>
</reference>
<gene>
    <name evidence="2" type="ORF">BN381_230023</name>
</gene>
<dbReference type="Proteomes" id="UP000018291">
    <property type="component" value="Unassembled WGS sequence"/>
</dbReference>
<feature type="compositionally biased region" description="Gly residues" evidence="1">
    <location>
        <begin position="172"/>
        <end position="184"/>
    </location>
</feature>
<sequence length="200" mass="21666">MTTSPRCCPPGGVGQGAVDHRRLFQPPPGRLEHQSGRLERHVGRSHLQHQWPGGQPMIAGLSLGSDARRYFHFSLPRLAIVTVIQMPLLYDALYLWTFWNPFGGVDEGEDREGGDGRPRKRQVLLRHRDPRGLQRSGCVPHGGTTSPSEDRRSHRRAQRRSGQAAGGRPATGPGGGHTASGGLGAAERGQCNAVRPGRSG</sequence>
<protein>
    <submittedName>
        <fullName evidence="2">Uncharacterized protein</fullName>
    </submittedName>
</protein>
<feature type="region of interest" description="Disordered" evidence="1">
    <location>
        <begin position="106"/>
        <end position="200"/>
    </location>
</feature>
<feature type="compositionally biased region" description="Low complexity" evidence="1">
    <location>
        <begin position="160"/>
        <end position="171"/>
    </location>
</feature>
<keyword evidence="3" id="KW-1185">Reference proteome</keyword>
<evidence type="ECO:0000313" key="3">
    <source>
        <dbReference type="Proteomes" id="UP000018291"/>
    </source>
</evidence>
<name>R4YYM9_9ACTN</name>
<dbReference type="eggNOG" id="COG1511">
    <property type="taxonomic scope" value="Bacteria"/>
</dbReference>
<organism evidence="2 3">
    <name type="scientific">Candidatus Neomicrothrix parvicella RN1</name>
    <dbReference type="NCBI Taxonomy" id="1229780"/>
    <lineage>
        <taxon>Bacteria</taxon>
        <taxon>Bacillati</taxon>
        <taxon>Actinomycetota</taxon>
        <taxon>Acidimicrobiia</taxon>
        <taxon>Acidimicrobiales</taxon>
        <taxon>Microthrixaceae</taxon>
        <taxon>Candidatus Neomicrothrix</taxon>
    </lineage>
</organism>
<comment type="caution">
    <text evidence="2">The sequence shown here is derived from an EMBL/GenBank/DDBJ whole genome shotgun (WGS) entry which is preliminary data.</text>
</comment>
<accession>R4YYM9</accession>
<proteinExistence type="predicted"/>
<dbReference type="AlphaFoldDB" id="R4YYM9"/>
<dbReference type="STRING" id="1229780.BN381_230023"/>
<evidence type="ECO:0000313" key="2">
    <source>
        <dbReference type="EMBL" id="CCM63488.1"/>
    </source>
</evidence>
<dbReference type="HOGENOM" id="CLU_1364110_0_0_11"/>
<evidence type="ECO:0000256" key="1">
    <source>
        <dbReference type="SAM" id="MobiDB-lite"/>
    </source>
</evidence>